<dbReference type="SUPFAM" id="SSF48726">
    <property type="entry name" value="Immunoglobulin"/>
    <property type="match status" value="1"/>
</dbReference>
<evidence type="ECO:0000313" key="8">
    <source>
        <dbReference type="Proteomes" id="UP000829720"/>
    </source>
</evidence>
<dbReference type="GO" id="GO:0004888">
    <property type="term" value="F:transmembrane signaling receptor activity"/>
    <property type="evidence" value="ECO:0007669"/>
    <property type="project" value="TreeGrafter"/>
</dbReference>
<dbReference type="Pfam" id="PF07686">
    <property type="entry name" value="V-set"/>
    <property type="match status" value="1"/>
</dbReference>
<dbReference type="AlphaFoldDB" id="A0A8T3DBI8"/>
<dbReference type="EMBL" id="JAERUA010000012">
    <property type="protein sequence ID" value="KAI1893104.1"/>
    <property type="molecule type" value="Genomic_DNA"/>
</dbReference>
<evidence type="ECO:0000256" key="2">
    <source>
        <dbReference type="ARBA" id="ARBA00022692"/>
    </source>
</evidence>
<feature type="domain" description="Immunoglobulin" evidence="6">
    <location>
        <begin position="22"/>
        <end position="122"/>
    </location>
</feature>
<keyword evidence="2 4" id="KW-0812">Transmembrane</keyword>
<feature type="chain" id="PRO_5035861898" description="Immunoglobulin domain-containing protein" evidence="5">
    <location>
        <begin position="21"/>
        <end position="281"/>
    </location>
</feature>
<dbReference type="InterPro" id="IPR013783">
    <property type="entry name" value="Ig-like_fold"/>
</dbReference>
<dbReference type="Gene3D" id="2.60.40.10">
    <property type="entry name" value="Immunoglobulins"/>
    <property type="match status" value="1"/>
</dbReference>
<name>A0A8T3DBI8_9TELE</name>
<dbReference type="InterPro" id="IPR013106">
    <property type="entry name" value="Ig_V-set"/>
</dbReference>
<feature type="signal peptide" evidence="5">
    <location>
        <begin position="1"/>
        <end position="20"/>
    </location>
</feature>
<gene>
    <name evidence="7" type="ORF">AGOR_G00140460</name>
</gene>
<evidence type="ECO:0000256" key="5">
    <source>
        <dbReference type="SAM" id="SignalP"/>
    </source>
</evidence>
<dbReference type="GO" id="GO:0005886">
    <property type="term" value="C:plasma membrane"/>
    <property type="evidence" value="ECO:0007669"/>
    <property type="project" value="TreeGrafter"/>
</dbReference>
<comment type="subcellular location">
    <subcellularLocation>
        <location evidence="1">Membrane</location>
    </subcellularLocation>
</comment>
<evidence type="ECO:0000313" key="7">
    <source>
        <dbReference type="EMBL" id="KAI1893104.1"/>
    </source>
</evidence>
<dbReference type="InterPro" id="IPR003599">
    <property type="entry name" value="Ig_sub"/>
</dbReference>
<dbReference type="OrthoDB" id="9805957at2759"/>
<dbReference type="InterPro" id="IPR050671">
    <property type="entry name" value="CD300_family_receptors"/>
</dbReference>
<keyword evidence="3 4" id="KW-0472">Membrane</keyword>
<evidence type="ECO:0000259" key="6">
    <source>
        <dbReference type="SMART" id="SM00409"/>
    </source>
</evidence>
<accession>A0A8T3DBI8</accession>
<sequence length="281" mass="30890">MRSPLLILSLLAINRWTAMGDKRAAHGTEGGILEIRCPYPDDYIHVPKFFCRDPCGNKDVLIKSEKTDTVIRSGRFSIIDHPNERSFTVTITSLKLQDAGPYYCGIDTWFRDKKEKVKVTVSKVPMATPSSSAPVPAQTVTDSPSHTHAVWTSDRVSTDQTITTTTAKAKVPDGYHSHESHIVVGAALGVLVCLLLVALAVLLRRRVVSQSIALKPEVITPPADTVQAEEGVEHAYDDMMLYSMIGPPLEDSVTYDYCTVQFPDPPQEDDEAGLYSLVAPH</sequence>
<keyword evidence="5" id="KW-0732">Signal</keyword>
<feature type="transmembrane region" description="Helical" evidence="4">
    <location>
        <begin position="182"/>
        <end position="203"/>
    </location>
</feature>
<dbReference type="PANTHER" id="PTHR11860:SF118">
    <property type="entry name" value="CMRF35-LIKE MOLECULE 3-RELATED"/>
    <property type="match status" value="1"/>
</dbReference>
<comment type="caution">
    <text evidence="7">The sequence shown here is derived from an EMBL/GenBank/DDBJ whole genome shotgun (WGS) entry which is preliminary data.</text>
</comment>
<evidence type="ECO:0000256" key="3">
    <source>
        <dbReference type="ARBA" id="ARBA00023136"/>
    </source>
</evidence>
<dbReference type="PANTHER" id="PTHR11860">
    <property type="entry name" value="POLYMERIC-IMMUNOGLOBULIN RECEPTOR"/>
    <property type="match status" value="1"/>
</dbReference>
<proteinExistence type="predicted"/>
<evidence type="ECO:0000256" key="1">
    <source>
        <dbReference type="ARBA" id="ARBA00004370"/>
    </source>
</evidence>
<evidence type="ECO:0000256" key="4">
    <source>
        <dbReference type="SAM" id="Phobius"/>
    </source>
</evidence>
<keyword evidence="4" id="KW-1133">Transmembrane helix</keyword>
<reference evidence="7" key="1">
    <citation type="submission" date="2021-01" db="EMBL/GenBank/DDBJ databases">
        <authorList>
            <person name="Zahm M."/>
            <person name="Roques C."/>
            <person name="Cabau C."/>
            <person name="Klopp C."/>
            <person name="Donnadieu C."/>
            <person name="Jouanno E."/>
            <person name="Lampietro C."/>
            <person name="Louis A."/>
            <person name="Herpin A."/>
            <person name="Echchiki A."/>
            <person name="Berthelot C."/>
            <person name="Parey E."/>
            <person name="Roest-Crollius H."/>
            <person name="Braasch I."/>
            <person name="Postlethwait J."/>
            <person name="Bobe J."/>
            <person name="Montfort J."/>
            <person name="Bouchez O."/>
            <person name="Begum T."/>
            <person name="Mejri S."/>
            <person name="Adams A."/>
            <person name="Chen W.-J."/>
            <person name="Guiguen Y."/>
        </authorList>
    </citation>
    <scope>NUCLEOTIDE SEQUENCE</scope>
    <source>
        <tissue evidence="7">Blood</tissue>
    </source>
</reference>
<dbReference type="SMART" id="SM00409">
    <property type="entry name" value="IG"/>
    <property type="match status" value="1"/>
</dbReference>
<dbReference type="Proteomes" id="UP000829720">
    <property type="component" value="Unassembled WGS sequence"/>
</dbReference>
<keyword evidence="8" id="KW-1185">Reference proteome</keyword>
<dbReference type="InterPro" id="IPR036179">
    <property type="entry name" value="Ig-like_dom_sf"/>
</dbReference>
<organism evidence="7 8">
    <name type="scientific">Albula goreensis</name>
    <dbReference type="NCBI Taxonomy" id="1534307"/>
    <lineage>
        <taxon>Eukaryota</taxon>
        <taxon>Metazoa</taxon>
        <taxon>Chordata</taxon>
        <taxon>Craniata</taxon>
        <taxon>Vertebrata</taxon>
        <taxon>Euteleostomi</taxon>
        <taxon>Actinopterygii</taxon>
        <taxon>Neopterygii</taxon>
        <taxon>Teleostei</taxon>
        <taxon>Albuliformes</taxon>
        <taxon>Albulidae</taxon>
        <taxon>Albula</taxon>
    </lineage>
</organism>
<protein>
    <recommendedName>
        <fullName evidence="6">Immunoglobulin domain-containing protein</fullName>
    </recommendedName>
</protein>